<dbReference type="AlphaFoldDB" id="A0A1M5BDW2"/>
<dbReference type="GO" id="GO:0043571">
    <property type="term" value="P:maintenance of CRISPR repeat elements"/>
    <property type="evidence" value="ECO:0007669"/>
    <property type="project" value="InterPro"/>
</dbReference>
<dbReference type="NCBIfam" id="TIGR02593">
    <property type="entry name" value="CRISPR_cas5"/>
    <property type="match status" value="1"/>
</dbReference>
<name>A0A1M5BDW2_9FIRM</name>
<dbReference type="InterPro" id="IPR021124">
    <property type="entry name" value="CRISPR-assoc_prot_Cas5"/>
</dbReference>
<keyword evidence="1" id="KW-0051">Antiviral defense</keyword>
<dbReference type="Pfam" id="PF09704">
    <property type="entry name" value="Cas_Cas5d"/>
    <property type="match status" value="1"/>
</dbReference>
<keyword evidence="3" id="KW-1185">Reference proteome</keyword>
<evidence type="ECO:0000313" key="2">
    <source>
        <dbReference type="EMBL" id="SHF40517.1"/>
    </source>
</evidence>
<dbReference type="Proteomes" id="UP000184196">
    <property type="component" value="Unassembled WGS sequence"/>
</dbReference>
<gene>
    <name evidence="2" type="ORF">SAMN02745218_02177</name>
</gene>
<evidence type="ECO:0000256" key="1">
    <source>
        <dbReference type="ARBA" id="ARBA00023118"/>
    </source>
</evidence>
<accession>A0A1M5BDW2</accession>
<dbReference type="Gene3D" id="3.30.70.2660">
    <property type="match status" value="1"/>
</dbReference>
<evidence type="ECO:0000313" key="3">
    <source>
        <dbReference type="Proteomes" id="UP000184196"/>
    </source>
</evidence>
<organism evidence="2 3">
    <name type="scientific">Desulfofundulus australicus DSM 11792</name>
    <dbReference type="NCBI Taxonomy" id="1121425"/>
    <lineage>
        <taxon>Bacteria</taxon>
        <taxon>Bacillati</taxon>
        <taxon>Bacillota</taxon>
        <taxon>Clostridia</taxon>
        <taxon>Eubacteriales</taxon>
        <taxon>Peptococcaceae</taxon>
        <taxon>Desulfofundulus</taxon>
    </lineage>
</organism>
<dbReference type="InterPro" id="IPR013422">
    <property type="entry name" value="CRISPR-assoc_prot_Cas5_N"/>
</dbReference>
<proteinExistence type="predicted"/>
<sequence length="255" mass="28589">MKRVLIFDLTGPMAHFRKYYTNSSSLTYGFPPRTVLMGVVAAILGYERDSYYELLDRGRFAVALKVPVRRLIQTVNYVRTKKEDLTELRRLGRVRGTQTPVEFLLPGDNHRRLRFRVFFSHPDAGLVEEAAARLRENRTCYPLYLGLTECIAAGEFVALAGSGDYDVLPAGRAIELSSVLNAGLLQEILLAGEASFRRLVRERAPHSFGPGRALRPPVSVVYEARAQSINVRLTVPACRFTLRDNVVETAAFLEG</sequence>
<dbReference type="EMBL" id="FQUW01000027">
    <property type="protein sequence ID" value="SHF40517.1"/>
    <property type="molecule type" value="Genomic_DNA"/>
</dbReference>
<dbReference type="OrthoDB" id="1805474at2"/>
<protein>
    <submittedName>
        <fullName evidence="2">CRISPR-associated protein Cas5h</fullName>
    </submittedName>
</protein>
<dbReference type="RefSeq" id="WP_073166147.1">
    <property type="nucleotide sequence ID" value="NZ_FQUW01000027.1"/>
</dbReference>
<reference evidence="3" key="1">
    <citation type="submission" date="2016-11" db="EMBL/GenBank/DDBJ databases">
        <authorList>
            <person name="Varghese N."/>
            <person name="Submissions S."/>
        </authorList>
    </citation>
    <scope>NUCLEOTIDE SEQUENCE [LARGE SCALE GENOMIC DNA]</scope>
    <source>
        <strain evidence="3">DSM 11792</strain>
    </source>
</reference>
<dbReference type="GO" id="GO:0051607">
    <property type="term" value="P:defense response to virus"/>
    <property type="evidence" value="ECO:0007669"/>
    <property type="project" value="UniProtKB-KW"/>
</dbReference>